<dbReference type="PANTHER" id="PTHR46832">
    <property type="entry name" value="5'-METHYLTHIOADENOSINE/S-ADENOSYLHOMOCYSTEINE NUCLEOSIDASE"/>
    <property type="match status" value="1"/>
</dbReference>
<keyword evidence="4" id="KW-0378">Hydrolase</keyword>
<keyword evidence="5" id="KW-0486">Methionine biosynthesis</keyword>
<organism evidence="7 8">
    <name type="scientific">Clostridium tetani</name>
    <dbReference type="NCBI Taxonomy" id="1513"/>
    <lineage>
        <taxon>Bacteria</taxon>
        <taxon>Bacillati</taxon>
        <taxon>Bacillota</taxon>
        <taxon>Clostridia</taxon>
        <taxon>Eubacteriales</taxon>
        <taxon>Clostridiaceae</taxon>
        <taxon>Clostridium</taxon>
    </lineage>
</organism>
<proteinExistence type="predicted"/>
<evidence type="ECO:0000313" key="8">
    <source>
        <dbReference type="Proteomes" id="UP000290273"/>
    </source>
</evidence>
<evidence type="ECO:0000256" key="3">
    <source>
        <dbReference type="ARBA" id="ARBA00022605"/>
    </source>
</evidence>
<evidence type="ECO:0000256" key="5">
    <source>
        <dbReference type="ARBA" id="ARBA00023167"/>
    </source>
</evidence>
<dbReference type="Pfam" id="PF01048">
    <property type="entry name" value="PNP_UDP_1"/>
    <property type="match status" value="1"/>
</dbReference>
<evidence type="ECO:0000256" key="1">
    <source>
        <dbReference type="ARBA" id="ARBA00004945"/>
    </source>
</evidence>
<dbReference type="CDD" id="cd09008">
    <property type="entry name" value="MTAN"/>
    <property type="match status" value="1"/>
</dbReference>
<dbReference type="EC" id="3.2.2.9" evidence="2"/>
<dbReference type="NCBIfam" id="NF004079">
    <property type="entry name" value="PRK05584.1"/>
    <property type="match status" value="1"/>
</dbReference>
<accession>A0ABY0EPR4</accession>
<reference evidence="7 8" key="1">
    <citation type="submission" date="2018-06" db="EMBL/GenBank/DDBJ databases">
        <title>Genome conservation of Clostridium tetani.</title>
        <authorList>
            <person name="Bruggemann H."/>
            <person name="Popoff M.R."/>
        </authorList>
    </citation>
    <scope>NUCLEOTIDE SEQUENCE [LARGE SCALE GENOMIC DNA]</scope>
    <source>
        <strain evidence="7 8">63.05</strain>
    </source>
</reference>
<evidence type="ECO:0000313" key="7">
    <source>
        <dbReference type="EMBL" id="RXI52456.1"/>
    </source>
</evidence>
<evidence type="ECO:0000256" key="2">
    <source>
        <dbReference type="ARBA" id="ARBA00011974"/>
    </source>
</evidence>
<dbReference type="Proteomes" id="UP000290273">
    <property type="component" value="Unassembled WGS sequence"/>
</dbReference>
<dbReference type="PANTHER" id="PTHR46832:SF1">
    <property type="entry name" value="5'-METHYLTHIOADENOSINE_S-ADENOSYLHOMOCYSTEINE NUCLEOSIDASE"/>
    <property type="match status" value="1"/>
</dbReference>
<dbReference type="NCBIfam" id="TIGR01704">
    <property type="entry name" value="MTA_SAH-Nsdase"/>
    <property type="match status" value="1"/>
</dbReference>
<dbReference type="InterPro" id="IPR035994">
    <property type="entry name" value="Nucleoside_phosphorylase_sf"/>
</dbReference>
<comment type="caution">
    <text evidence="7">The sequence shown here is derived from an EMBL/GenBank/DDBJ whole genome shotgun (WGS) entry which is preliminary data.</text>
</comment>
<feature type="domain" description="Nucleoside phosphorylase" evidence="6">
    <location>
        <begin position="2"/>
        <end position="231"/>
    </location>
</feature>
<dbReference type="Gene3D" id="3.40.50.1580">
    <property type="entry name" value="Nucleoside phosphorylase domain"/>
    <property type="match status" value="1"/>
</dbReference>
<dbReference type="EMBL" id="QMAU01000050">
    <property type="protein sequence ID" value="RXI52456.1"/>
    <property type="molecule type" value="Genomic_DNA"/>
</dbReference>
<dbReference type="SUPFAM" id="SSF53167">
    <property type="entry name" value="Purine and uridine phosphorylases"/>
    <property type="match status" value="1"/>
</dbReference>
<sequence length="234" mass="25651">MKIGIIGAMDEEVLPLLEELKIKKKLVKAQMEFNEGTLWEKDVVVVRSGIGKVNAAVCAQILVDDFEVDALINVGVAGGVGEEVYPGDVVIGDSLIQHDIDASAFGEKLGQIPRMDVFDFKCDKTLVEKAKDACNKMNECKSFVKSFVGRIATGDQFVADPEKIRWLNKEFSALACEMEGGSIAQVCHLNNIPFVVIRSASDNANNGAHIEYEKFKPIAVKNSVNILKNMLETM</sequence>
<dbReference type="InterPro" id="IPR010049">
    <property type="entry name" value="MTA_SAH_Nsdase"/>
</dbReference>
<gene>
    <name evidence="7" type="ORF">DP131_13030</name>
</gene>
<keyword evidence="3" id="KW-0028">Amino-acid biosynthesis</keyword>
<evidence type="ECO:0000259" key="6">
    <source>
        <dbReference type="Pfam" id="PF01048"/>
    </source>
</evidence>
<dbReference type="InterPro" id="IPR000845">
    <property type="entry name" value="Nucleoside_phosphorylase_d"/>
</dbReference>
<evidence type="ECO:0000256" key="4">
    <source>
        <dbReference type="ARBA" id="ARBA00022801"/>
    </source>
</evidence>
<name>A0ABY0EPR4_CLOTA</name>
<comment type="pathway">
    <text evidence="1">Amino-acid biosynthesis; L-methionine biosynthesis via salvage pathway; S-methyl-5-thio-alpha-D-ribose 1-phosphate from S-methyl-5'-thioadenosine (hydrolase route): step 1/2.</text>
</comment>
<protein>
    <recommendedName>
        <fullName evidence="2">adenosylhomocysteine nucleosidase</fullName>
        <ecNumber evidence="2">3.2.2.9</ecNumber>
    </recommendedName>
</protein>
<dbReference type="RefSeq" id="WP_023438535.1">
    <property type="nucleotide sequence ID" value="NZ_CASHSW010000023.1"/>
</dbReference>